<comment type="pathway">
    <text evidence="9">Protein modification; lipoprotein biosynthesis (N-acyl transfer).</text>
</comment>
<dbReference type="RefSeq" id="WP_371438851.1">
    <property type="nucleotide sequence ID" value="NZ_JBHSRS010000012.1"/>
</dbReference>
<sequence length="520" mass="56208">MISRALRAACAPALALVAGFMHAWAVASPTEGQPLWWLQLAAVALLVILLDRCRSAIAAAGLCWLFAACSIGGSVWWLYISLHVYGGLSSALAALSVLSLSGFLATYYALAGSVFCLLRPRDSTLRACLFAVLWLAADLLRATILTGFPWGAGGYAHTDGPFSTLAPWVGVYGIGAAAAFGAALLAGMLVRTRQIRGAWRPLVILALVLAAAARPDEAQDLVQAPPVSVTLLQANIAQEQKFESATGVRDALEWYAAQLLTASTALVVAPETAIPLLPDQLPPGYVEMLRAKFASGQQAALIGMPLGSEQQGYTNSVVGLRPDAAAYRYDKHHLVPFGEFVPPLFRWFTRMMNILLGDFESGAVGQPSFEWRGNRFALNICYEDLFGEELAVRFRNAAQAPTVLVNVSNIAWFGNTVAIDQHLQISRMRAREFERPVLRATNTGATAVIDRFGRVTDLLPRHTRGVLVARVQGGERITAYGWWLSRFGLWPFWVLVAVVITAGKAMRGGPTMTVPARSQM</sequence>
<dbReference type="PROSITE" id="PS50263">
    <property type="entry name" value="CN_HYDROLASE"/>
    <property type="match status" value="1"/>
</dbReference>
<evidence type="ECO:0000313" key="13">
    <source>
        <dbReference type="Proteomes" id="UP001596270"/>
    </source>
</evidence>
<feature type="domain" description="CN hydrolase" evidence="11">
    <location>
        <begin position="232"/>
        <end position="473"/>
    </location>
</feature>
<comment type="subcellular location">
    <subcellularLocation>
        <location evidence="1 9">Cell membrane</location>
        <topology evidence="1 9">Multi-pass membrane protein</topology>
    </subcellularLocation>
</comment>
<feature type="transmembrane region" description="Helical" evidence="9">
    <location>
        <begin position="480"/>
        <end position="502"/>
    </location>
</feature>
<dbReference type="InterPro" id="IPR004563">
    <property type="entry name" value="Apolipo_AcylTrfase"/>
</dbReference>
<accession>A0ABW1TSX0</accession>
<dbReference type="CDD" id="cd07571">
    <property type="entry name" value="ALP_N-acyl_transferase"/>
    <property type="match status" value="1"/>
</dbReference>
<dbReference type="SUPFAM" id="SSF56317">
    <property type="entry name" value="Carbon-nitrogen hydrolase"/>
    <property type="match status" value="1"/>
</dbReference>
<dbReference type="PANTHER" id="PTHR38686:SF1">
    <property type="entry name" value="APOLIPOPROTEIN N-ACYLTRANSFERASE"/>
    <property type="match status" value="1"/>
</dbReference>
<keyword evidence="5 9" id="KW-0812">Transmembrane</keyword>
<dbReference type="Pfam" id="PF00795">
    <property type="entry name" value="CN_hydrolase"/>
    <property type="match status" value="1"/>
</dbReference>
<dbReference type="Pfam" id="PF20154">
    <property type="entry name" value="LNT_N"/>
    <property type="match status" value="1"/>
</dbReference>
<organism evidence="12 13">
    <name type="scientific">Polaromonas aquatica</name>
    <dbReference type="NCBI Taxonomy" id="332657"/>
    <lineage>
        <taxon>Bacteria</taxon>
        <taxon>Pseudomonadati</taxon>
        <taxon>Pseudomonadota</taxon>
        <taxon>Betaproteobacteria</taxon>
        <taxon>Burkholderiales</taxon>
        <taxon>Comamonadaceae</taxon>
        <taxon>Polaromonas</taxon>
    </lineage>
</organism>
<dbReference type="NCBIfam" id="TIGR00546">
    <property type="entry name" value="lnt"/>
    <property type="match status" value="1"/>
</dbReference>
<name>A0ABW1TSX0_9BURK</name>
<evidence type="ECO:0000256" key="5">
    <source>
        <dbReference type="ARBA" id="ARBA00022692"/>
    </source>
</evidence>
<evidence type="ECO:0000256" key="6">
    <source>
        <dbReference type="ARBA" id="ARBA00022989"/>
    </source>
</evidence>
<dbReference type="Gene3D" id="3.60.110.10">
    <property type="entry name" value="Carbon-nitrogen hydrolase"/>
    <property type="match status" value="1"/>
</dbReference>
<keyword evidence="8 9" id="KW-0012">Acyltransferase</keyword>
<feature type="signal peptide" evidence="10">
    <location>
        <begin position="1"/>
        <end position="23"/>
    </location>
</feature>
<comment type="function">
    <text evidence="9">Catalyzes the phospholipid dependent N-acylation of the N-terminal cysteine of apolipoprotein, the last step in lipoprotein maturation.</text>
</comment>
<evidence type="ECO:0000256" key="2">
    <source>
        <dbReference type="ARBA" id="ARBA00010065"/>
    </source>
</evidence>
<dbReference type="EC" id="2.3.1.269" evidence="9"/>
<protein>
    <recommendedName>
        <fullName evidence="9">Apolipoprotein N-acyltransferase</fullName>
        <shortName evidence="9">ALP N-acyltransferase</shortName>
        <ecNumber evidence="9">2.3.1.269</ecNumber>
    </recommendedName>
</protein>
<evidence type="ECO:0000256" key="3">
    <source>
        <dbReference type="ARBA" id="ARBA00022475"/>
    </source>
</evidence>
<evidence type="ECO:0000256" key="10">
    <source>
        <dbReference type="SAM" id="SignalP"/>
    </source>
</evidence>
<dbReference type="InterPro" id="IPR003010">
    <property type="entry name" value="C-N_Hydrolase"/>
</dbReference>
<dbReference type="PANTHER" id="PTHR38686">
    <property type="entry name" value="APOLIPOPROTEIN N-ACYLTRANSFERASE"/>
    <property type="match status" value="1"/>
</dbReference>
<proteinExistence type="inferred from homology"/>
<evidence type="ECO:0000256" key="8">
    <source>
        <dbReference type="ARBA" id="ARBA00023315"/>
    </source>
</evidence>
<dbReference type="InterPro" id="IPR036526">
    <property type="entry name" value="C-N_Hydrolase_sf"/>
</dbReference>
<dbReference type="Proteomes" id="UP001596270">
    <property type="component" value="Unassembled WGS sequence"/>
</dbReference>
<keyword evidence="13" id="KW-1185">Reference proteome</keyword>
<evidence type="ECO:0000256" key="1">
    <source>
        <dbReference type="ARBA" id="ARBA00004651"/>
    </source>
</evidence>
<evidence type="ECO:0000313" key="12">
    <source>
        <dbReference type="EMBL" id="MFC6280390.1"/>
    </source>
</evidence>
<dbReference type="EMBL" id="JBHSRS010000012">
    <property type="protein sequence ID" value="MFC6280390.1"/>
    <property type="molecule type" value="Genomic_DNA"/>
</dbReference>
<comment type="caution">
    <text evidence="12">The sequence shown here is derived from an EMBL/GenBank/DDBJ whole genome shotgun (WGS) entry which is preliminary data.</text>
</comment>
<evidence type="ECO:0000256" key="7">
    <source>
        <dbReference type="ARBA" id="ARBA00023136"/>
    </source>
</evidence>
<evidence type="ECO:0000256" key="9">
    <source>
        <dbReference type="HAMAP-Rule" id="MF_01148"/>
    </source>
</evidence>
<feature type="chain" id="PRO_5046911374" description="Apolipoprotein N-acyltransferase" evidence="10">
    <location>
        <begin position="24"/>
        <end position="520"/>
    </location>
</feature>
<evidence type="ECO:0000259" key="11">
    <source>
        <dbReference type="PROSITE" id="PS50263"/>
    </source>
</evidence>
<feature type="transmembrane region" description="Helical" evidence="9">
    <location>
        <begin position="35"/>
        <end position="50"/>
    </location>
</feature>
<keyword evidence="4 9" id="KW-0808">Transferase</keyword>
<keyword evidence="7 9" id="KW-0472">Membrane</keyword>
<dbReference type="InterPro" id="IPR045378">
    <property type="entry name" value="LNT_N"/>
</dbReference>
<dbReference type="HAMAP" id="MF_01148">
    <property type="entry name" value="Lnt"/>
    <property type="match status" value="1"/>
</dbReference>
<feature type="transmembrane region" description="Helical" evidence="9">
    <location>
        <begin position="91"/>
        <end position="118"/>
    </location>
</feature>
<comment type="catalytic activity">
    <reaction evidence="9">
        <text>N-terminal S-1,2-diacyl-sn-glyceryl-L-cysteinyl-[lipoprotein] + a glycerophospholipid = N-acyl-S-1,2-diacyl-sn-glyceryl-L-cysteinyl-[lipoprotein] + a 2-acyl-sn-glycero-3-phospholipid + H(+)</text>
        <dbReference type="Rhea" id="RHEA:48228"/>
        <dbReference type="Rhea" id="RHEA-COMP:14681"/>
        <dbReference type="Rhea" id="RHEA-COMP:14684"/>
        <dbReference type="ChEBI" id="CHEBI:15378"/>
        <dbReference type="ChEBI" id="CHEBI:136912"/>
        <dbReference type="ChEBI" id="CHEBI:140656"/>
        <dbReference type="ChEBI" id="CHEBI:140657"/>
        <dbReference type="ChEBI" id="CHEBI:140660"/>
        <dbReference type="EC" id="2.3.1.269"/>
    </reaction>
</comment>
<gene>
    <name evidence="9 12" type="primary">lnt</name>
    <name evidence="12" type="ORF">ACFQND_03990</name>
</gene>
<feature type="transmembrane region" description="Helical" evidence="9">
    <location>
        <begin position="170"/>
        <end position="190"/>
    </location>
</feature>
<evidence type="ECO:0000256" key="4">
    <source>
        <dbReference type="ARBA" id="ARBA00022679"/>
    </source>
</evidence>
<reference evidence="13" key="1">
    <citation type="journal article" date="2019" name="Int. J. Syst. Evol. Microbiol.">
        <title>The Global Catalogue of Microorganisms (GCM) 10K type strain sequencing project: providing services to taxonomists for standard genome sequencing and annotation.</title>
        <authorList>
            <consortium name="The Broad Institute Genomics Platform"/>
            <consortium name="The Broad Institute Genome Sequencing Center for Infectious Disease"/>
            <person name="Wu L."/>
            <person name="Ma J."/>
        </authorList>
    </citation>
    <scope>NUCLEOTIDE SEQUENCE [LARGE SCALE GENOMIC DNA]</scope>
    <source>
        <strain evidence="13">CCUG 39402</strain>
    </source>
</reference>
<comment type="similarity">
    <text evidence="2 9">Belongs to the CN hydrolase family. Apolipoprotein N-acyltransferase subfamily.</text>
</comment>
<keyword evidence="6 9" id="KW-1133">Transmembrane helix</keyword>
<feature type="transmembrane region" description="Helical" evidence="9">
    <location>
        <begin position="130"/>
        <end position="150"/>
    </location>
</feature>
<keyword evidence="10" id="KW-0732">Signal</keyword>
<keyword evidence="3 9" id="KW-1003">Cell membrane</keyword>
<feature type="transmembrane region" description="Helical" evidence="9">
    <location>
        <begin position="57"/>
        <end position="79"/>
    </location>
</feature>
<dbReference type="GO" id="GO:0016746">
    <property type="term" value="F:acyltransferase activity"/>
    <property type="evidence" value="ECO:0007669"/>
    <property type="project" value="UniProtKB-KW"/>
</dbReference>